<dbReference type="EMBL" id="JBHTCH010000021">
    <property type="protein sequence ID" value="MFC7362166.1"/>
    <property type="molecule type" value="Genomic_DNA"/>
</dbReference>
<evidence type="ECO:0000313" key="3">
    <source>
        <dbReference type="Proteomes" id="UP001596524"/>
    </source>
</evidence>
<dbReference type="RefSeq" id="WP_255892104.1">
    <property type="nucleotide sequence ID" value="NZ_JAFMZM010000005.1"/>
</dbReference>
<organism evidence="2 3">
    <name type="scientific">Nocardioides astragali</name>
    <dbReference type="NCBI Taxonomy" id="1776736"/>
    <lineage>
        <taxon>Bacteria</taxon>
        <taxon>Bacillati</taxon>
        <taxon>Actinomycetota</taxon>
        <taxon>Actinomycetes</taxon>
        <taxon>Propionibacteriales</taxon>
        <taxon>Nocardioidaceae</taxon>
        <taxon>Nocardioides</taxon>
    </lineage>
</organism>
<name>A0ABW2NB92_9ACTN</name>
<sequence length="363" mass="39740">MTNVDVVVIGAGQAGLAASHALMDTGLSHVVLEAGEAVGGSWPHYYDSLTLFSPARYCELPGLQMPGDRDRYPTRDEAVAYLRRYAEHFELPIRTRSRVVGVRPTAGNLWEVELASGETVQTRAVIAATGSFERPHRPQLRGQDRYGGRLMHVSEYRRPAEFVGQRIVVVGAGNSGVQVAVELSEVADVTLATRAPVSFRPQRPLGIDVHYWVARSGVDRLPLGRRAGSSVGVLDAGHYAAAIAAGRPDRREMFFGLTPDGVEWWEGPRERVDTVILATGYRPSLDYLPTAAFAADGYPLHRRGVSTALPRLGYVGLPGQTSLPSSMLRGVGRDAEKVVRHLRRELRTPLPLRLERPLAEVRS</sequence>
<reference evidence="3" key="1">
    <citation type="journal article" date="2019" name="Int. J. Syst. Evol. Microbiol.">
        <title>The Global Catalogue of Microorganisms (GCM) 10K type strain sequencing project: providing services to taxonomists for standard genome sequencing and annotation.</title>
        <authorList>
            <consortium name="The Broad Institute Genomics Platform"/>
            <consortium name="The Broad Institute Genome Sequencing Center for Infectious Disease"/>
            <person name="Wu L."/>
            <person name="Ma J."/>
        </authorList>
    </citation>
    <scope>NUCLEOTIDE SEQUENCE [LARGE SCALE GENOMIC DNA]</scope>
    <source>
        <strain evidence="3">FCH27</strain>
    </source>
</reference>
<proteinExistence type="predicted"/>
<dbReference type="InterPro" id="IPR050982">
    <property type="entry name" value="Auxin_biosynth/cation_transpt"/>
</dbReference>
<protein>
    <submittedName>
        <fullName evidence="2">Flavin-containing monooxygenase</fullName>
        <ecNumber evidence="2">1.14.13.-</ecNumber>
    </submittedName>
</protein>
<keyword evidence="2" id="KW-0503">Monooxygenase</keyword>
<dbReference type="Gene3D" id="3.50.50.60">
    <property type="entry name" value="FAD/NAD(P)-binding domain"/>
    <property type="match status" value="1"/>
</dbReference>
<dbReference type="PRINTS" id="PR00469">
    <property type="entry name" value="PNDRDTASEII"/>
</dbReference>
<evidence type="ECO:0000256" key="1">
    <source>
        <dbReference type="ARBA" id="ARBA00023002"/>
    </source>
</evidence>
<dbReference type="EC" id="1.14.13.-" evidence="2"/>
<dbReference type="PANTHER" id="PTHR43539:SF78">
    <property type="entry name" value="FLAVIN-CONTAINING MONOOXYGENASE"/>
    <property type="match status" value="1"/>
</dbReference>
<keyword evidence="3" id="KW-1185">Reference proteome</keyword>
<dbReference type="InterPro" id="IPR036188">
    <property type="entry name" value="FAD/NAD-bd_sf"/>
</dbReference>
<dbReference type="SUPFAM" id="SSF51905">
    <property type="entry name" value="FAD/NAD(P)-binding domain"/>
    <property type="match status" value="2"/>
</dbReference>
<keyword evidence="1 2" id="KW-0560">Oxidoreductase</keyword>
<dbReference type="Proteomes" id="UP001596524">
    <property type="component" value="Unassembled WGS sequence"/>
</dbReference>
<dbReference type="PRINTS" id="PR00368">
    <property type="entry name" value="FADPNR"/>
</dbReference>
<dbReference type="Pfam" id="PF13738">
    <property type="entry name" value="Pyr_redox_3"/>
    <property type="match status" value="1"/>
</dbReference>
<comment type="caution">
    <text evidence="2">The sequence shown here is derived from an EMBL/GenBank/DDBJ whole genome shotgun (WGS) entry which is preliminary data.</text>
</comment>
<accession>A0ABW2NB92</accession>
<evidence type="ECO:0000313" key="2">
    <source>
        <dbReference type="EMBL" id="MFC7362166.1"/>
    </source>
</evidence>
<gene>
    <name evidence="2" type="ORF">ACFQO6_17965</name>
</gene>
<dbReference type="GO" id="GO:0004497">
    <property type="term" value="F:monooxygenase activity"/>
    <property type="evidence" value="ECO:0007669"/>
    <property type="project" value="UniProtKB-KW"/>
</dbReference>
<dbReference type="PANTHER" id="PTHR43539">
    <property type="entry name" value="FLAVIN-BINDING MONOOXYGENASE-LIKE PROTEIN (AFU_ORTHOLOGUE AFUA_4G09220)"/>
    <property type="match status" value="1"/>
</dbReference>